<gene>
    <name evidence="2" type="ORF">GN244_ATG10636</name>
</gene>
<evidence type="ECO:0000256" key="1">
    <source>
        <dbReference type="SAM" id="MobiDB-lite"/>
    </source>
</evidence>
<dbReference type="Proteomes" id="UP000602510">
    <property type="component" value="Unassembled WGS sequence"/>
</dbReference>
<feature type="region of interest" description="Disordered" evidence="1">
    <location>
        <begin position="312"/>
        <end position="356"/>
    </location>
</feature>
<protein>
    <submittedName>
        <fullName evidence="2">Uncharacterized protein</fullName>
    </submittedName>
</protein>
<evidence type="ECO:0000313" key="3">
    <source>
        <dbReference type="Proteomes" id="UP000602510"/>
    </source>
</evidence>
<keyword evidence="3" id="KW-1185">Reference proteome</keyword>
<evidence type="ECO:0000313" key="2">
    <source>
        <dbReference type="EMBL" id="KAF4037255.1"/>
    </source>
</evidence>
<dbReference type="AlphaFoldDB" id="A0A833T423"/>
<dbReference type="EMBL" id="WSZM01000243">
    <property type="protein sequence ID" value="KAF4037255.1"/>
    <property type="molecule type" value="Genomic_DNA"/>
</dbReference>
<sequence length="447" mass="50156">MEAEKDPNREVPVARRLAAELATVAPSITALPTNGVVAVTIHGNRSNYVMENAESDALPSVCPASSDSDAAQIRARDAERIDTVPTILSGSLTEGHFAWEPYEKMPQDLIRKECTIREIKLNTRTNKADRIKCLRRYDELVNRGEGPTSASTMASGNTRRTKHCMFRLVNVVLSKDMVTRLVEATGKNFDRADLDDPQFSEKALFWRDFETAYKENDEEYSGLIADDVDFVGITPGTIVPHSAAKLEELWKELTSFFSISEANFRLSGTHDQEFKKFTHGKADVLYLWYWTKLRPEALSCVRGGMYEEDEFDSLPAPVSTPMRERRATPSQRGGSRKRNVRSPTKTTPNKKQKSEAEAMDALVTLVGGIAAAREAGVALGREQEQEASMRVRGEQHKMPDDIRKRISAIECEMNSAASSIKLRLQGDLEFFLEERQRIMDSVRSRDG</sequence>
<accession>A0A833T423</accession>
<reference evidence="2" key="1">
    <citation type="submission" date="2020-04" db="EMBL/GenBank/DDBJ databases">
        <title>Hybrid Assembly of Korean Phytophthora infestans isolates.</title>
        <authorList>
            <person name="Prokchorchik M."/>
            <person name="Lee Y."/>
            <person name="Seo J."/>
            <person name="Cho J.-H."/>
            <person name="Park Y.-E."/>
            <person name="Jang D.-C."/>
            <person name="Im J.-S."/>
            <person name="Choi J.-G."/>
            <person name="Park H.-J."/>
            <person name="Lee G.-B."/>
            <person name="Lee Y.-G."/>
            <person name="Hong S.-Y."/>
            <person name="Cho K."/>
            <person name="Sohn K.H."/>
        </authorList>
    </citation>
    <scope>NUCLEOTIDE SEQUENCE</scope>
    <source>
        <strain evidence="2">KR_1_A1</strain>
    </source>
</reference>
<comment type="caution">
    <text evidence="2">The sequence shown here is derived from an EMBL/GenBank/DDBJ whole genome shotgun (WGS) entry which is preliminary data.</text>
</comment>
<name>A0A833T423_PHYIN</name>
<organism evidence="2 3">
    <name type="scientific">Phytophthora infestans</name>
    <name type="common">Potato late blight agent</name>
    <name type="synonym">Botrytis infestans</name>
    <dbReference type="NCBI Taxonomy" id="4787"/>
    <lineage>
        <taxon>Eukaryota</taxon>
        <taxon>Sar</taxon>
        <taxon>Stramenopiles</taxon>
        <taxon>Oomycota</taxon>
        <taxon>Peronosporomycetes</taxon>
        <taxon>Peronosporales</taxon>
        <taxon>Peronosporaceae</taxon>
        <taxon>Phytophthora</taxon>
    </lineage>
</organism>
<proteinExistence type="predicted"/>